<reference evidence="2 3" key="1">
    <citation type="journal article" date="2015" name="Nature">
        <title>rRNA introns, odd ribosomes, and small enigmatic genomes across a large radiation of phyla.</title>
        <authorList>
            <person name="Brown C.T."/>
            <person name="Hug L.A."/>
            <person name="Thomas B.C."/>
            <person name="Sharon I."/>
            <person name="Castelle C.J."/>
            <person name="Singh A."/>
            <person name="Wilkins M.J."/>
            <person name="Williams K.H."/>
            <person name="Banfield J.F."/>
        </authorList>
    </citation>
    <scope>NUCLEOTIDE SEQUENCE [LARGE SCALE GENOMIC DNA]</scope>
</reference>
<proteinExistence type="predicted"/>
<keyword evidence="1" id="KW-0812">Transmembrane</keyword>
<sequence>MLKLIPKLIIISLILSGIYFAYQFFAPRLTPCGGIAGLQCPVGFRCQFPGDGTGRWDMMGKCAKPPQTNSTPNPTAVVSSPILTSSADLGRFQATITKSPTQPVCREGESCSGPFADEVLNIFAATGGDSVATVTTDAKGEIDVMLAAGKYYLQSAKSAALGSLRRSDFIINAGQTTAITVNVDTGIR</sequence>
<comment type="caution">
    <text evidence="2">The sequence shown here is derived from an EMBL/GenBank/DDBJ whole genome shotgun (WGS) entry which is preliminary data.</text>
</comment>
<keyword evidence="1" id="KW-1133">Transmembrane helix</keyword>
<accession>A0A0G1FI68</accession>
<dbReference type="EMBL" id="LCFD01000008">
    <property type="protein sequence ID" value="KKS86548.1"/>
    <property type="molecule type" value="Genomic_DNA"/>
</dbReference>
<keyword evidence="1" id="KW-0472">Membrane</keyword>
<name>A0A0G1FI68_9BACT</name>
<dbReference type="AlphaFoldDB" id="A0A0G1FI68"/>
<evidence type="ECO:0008006" key="4">
    <source>
        <dbReference type="Google" id="ProtNLM"/>
    </source>
</evidence>
<dbReference type="Proteomes" id="UP000034050">
    <property type="component" value="Unassembled WGS sequence"/>
</dbReference>
<organism evidence="2 3">
    <name type="scientific">Candidatus Gottesmanbacteria bacterium GW2011_GWB1_43_11</name>
    <dbReference type="NCBI Taxonomy" id="1618446"/>
    <lineage>
        <taxon>Bacteria</taxon>
        <taxon>Candidatus Gottesmaniibacteriota</taxon>
    </lineage>
</organism>
<feature type="transmembrane region" description="Helical" evidence="1">
    <location>
        <begin position="7"/>
        <end position="25"/>
    </location>
</feature>
<evidence type="ECO:0000313" key="2">
    <source>
        <dbReference type="EMBL" id="KKS86548.1"/>
    </source>
</evidence>
<evidence type="ECO:0000313" key="3">
    <source>
        <dbReference type="Proteomes" id="UP000034050"/>
    </source>
</evidence>
<evidence type="ECO:0000256" key="1">
    <source>
        <dbReference type="SAM" id="Phobius"/>
    </source>
</evidence>
<gene>
    <name evidence="2" type="ORF">UV61_C0008G0001</name>
</gene>
<protein>
    <recommendedName>
        <fullName evidence="4">Carboxypeptidase regulatory-like domain-containing protein</fullName>
    </recommendedName>
</protein>